<evidence type="ECO:0000256" key="3">
    <source>
        <dbReference type="PROSITE-ProRule" id="PRU00023"/>
    </source>
</evidence>
<keyword evidence="1" id="KW-0808">Transferase</keyword>
<evidence type="ECO:0000313" key="5">
    <source>
        <dbReference type="EMBL" id="VDK73083.1"/>
    </source>
</evidence>
<accession>A0A0M3KHS5</accession>
<gene>
    <name evidence="5" type="ORF">ASIM_LOCUS19923</name>
</gene>
<dbReference type="SUPFAM" id="SSF82199">
    <property type="entry name" value="SET domain"/>
    <property type="match status" value="1"/>
</dbReference>
<dbReference type="InterPro" id="IPR043550">
    <property type="entry name" value="EHMT1/EHMT2"/>
</dbReference>
<feature type="repeat" description="ANK" evidence="3">
    <location>
        <begin position="73"/>
        <end position="105"/>
    </location>
</feature>
<name>A0A0M3KHS5_ANISI</name>
<evidence type="ECO:0000256" key="1">
    <source>
        <dbReference type="ARBA" id="ARBA00022603"/>
    </source>
</evidence>
<dbReference type="GO" id="GO:0008270">
    <property type="term" value="F:zinc ion binding"/>
    <property type="evidence" value="ECO:0007669"/>
    <property type="project" value="InterPro"/>
</dbReference>
<dbReference type="SUPFAM" id="SSF48403">
    <property type="entry name" value="Ankyrin repeat"/>
    <property type="match status" value="1"/>
</dbReference>
<dbReference type="AlphaFoldDB" id="A0A0M3KHS5"/>
<dbReference type="Gene3D" id="1.25.40.20">
    <property type="entry name" value="Ankyrin repeat-containing domain"/>
    <property type="match status" value="1"/>
</dbReference>
<dbReference type="InterPro" id="IPR007728">
    <property type="entry name" value="Pre-SET_dom"/>
</dbReference>
<keyword evidence="3" id="KW-0040">ANK repeat</keyword>
<dbReference type="GO" id="GO:0046974">
    <property type="term" value="F:histone H3K9 methyltransferase activity"/>
    <property type="evidence" value="ECO:0007669"/>
    <property type="project" value="TreeGrafter"/>
</dbReference>
<dbReference type="PROSITE" id="PS50867">
    <property type="entry name" value="PRE_SET"/>
    <property type="match status" value="1"/>
</dbReference>
<dbReference type="PANTHER" id="PTHR46307">
    <property type="entry name" value="G9A, ISOFORM B"/>
    <property type="match status" value="1"/>
</dbReference>
<evidence type="ECO:0000313" key="6">
    <source>
        <dbReference type="Proteomes" id="UP000267096"/>
    </source>
</evidence>
<reference evidence="7" key="1">
    <citation type="submission" date="2017-02" db="UniProtKB">
        <authorList>
            <consortium name="WormBaseParasite"/>
        </authorList>
    </citation>
    <scope>IDENTIFICATION</scope>
</reference>
<dbReference type="Gene3D" id="2.170.270.10">
    <property type="entry name" value="SET domain"/>
    <property type="match status" value="1"/>
</dbReference>
<organism evidence="7">
    <name type="scientific">Anisakis simplex</name>
    <name type="common">Herring worm</name>
    <dbReference type="NCBI Taxonomy" id="6269"/>
    <lineage>
        <taxon>Eukaryota</taxon>
        <taxon>Metazoa</taxon>
        <taxon>Ecdysozoa</taxon>
        <taxon>Nematoda</taxon>
        <taxon>Chromadorea</taxon>
        <taxon>Rhabditida</taxon>
        <taxon>Spirurina</taxon>
        <taxon>Ascaridomorpha</taxon>
        <taxon>Ascaridoidea</taxon>
        <taxon>Anisakidae</taxon>
        <taxon>Anisakis</taxon>
        <taxon>Anisakis simplex complex</taxon>
    </lineage>
</organism>
<evidence type="ECO:0000256" key="2">
    <source>
        <dbReference type="ARBA" id="ARBA00022691"/>
    </source>
</evidence>
<dbReference type="OrthoDB" id="5792673at2759"/>
<dbReference type="PROSITE" id="PS50297">
    <property type="entry name" value="ANK_REP_REGION"/>
    <property type="match status" value="1"/>
</dbReference>
<protein>
    <submittedName>
        <fullName evidence="7">Pre-SET domain-containing protein</fullName>
    </submittedName>
</protein>
<reference evidence="5 6" key="2">
    <citation type="submission" date="2018-11" db="EMBL/GenBank/DDBJ databases">
        <authorList>
            <consortium name="Pathogen Informatics"/>
        </authorList>
    </citation>
    <scope>NUCLEOTIDE SEQUENCE [LARGE SCALE GENOMIC DNA]</scope>
</reference>
<dbReference type="GO" id="GO:0005634">
    <property type="term" value="C:nucleus"/>
    <property type="evidence" value="ECO:0007669"/>
    <property type="project" value="InterPro"/>
</dbReference>
<dbReference type="GO" id="GO:0032259">
    <property type="term" value="P:methylation"/>
    <property type="evidence" value="ECO:0007669"/>
    <property type="project" value="UniProtKB-KW"/>
</dbReference>
<dbReference type="InterPro" id="IPR002110">
    <property type="entry name" value="Ankyrin_rpt"/>
</dbReference>
<dbReference type="GO" id="GO:0002039">
    <property type="term" value="F:p53 binding"/>
    <property type="evidence" value="ECO:0007669"/>
    <property type="project" value="InterPro"/>
</dbReference>
<dbReference type="GO" id="GO:0000785">
    <property type="term" value="C:chromatin"/>
    <property type="evidence" value="ECO:0007669"/>
    <property type="project" value="TreeGrafter"/>
</dbReference>
<dbReference type="InterPro" id="IPR046341">
    <property type="entry name" value="SET_dom_sf"/>
</dbReference>
<dbReference type="GO" id="GO:0000122">
    <property type="term" value="P:negative regulation of transcription by RNA polymerase II"/>
    <property type="evidence" value="ECO:0007669"/>
    <property type="project" value="TreeGrafter"/>
</dbReference>
<dbReference type="SMART" id="SM00468">
    <property type="entry name" value="PreSET"/>
    <property type="match status" value="1"/>
</dbReference>
<sequence>MSMAAGDSDPEGVEVIMQTNMVNICELNARHETIWHLLARSRNAATSLEMAKVILSTSEHMSTSAYLDLQNIDGETAAQIAFQAGNWELVRLYLENGASPEGIELSSGSSSSNMKSLAARDAMGGLIERHLQAELKLRRMMPADPVRYITRDLSAGRERYPISVENCMGDGAELDADFEYSRVVLRRDDDAAFGGRVDFSLGCRCADECRTNCACNTSANCTPLYDGGGRLSEKACELARSNELGIVSECNSACWCGPGCASRVAQLGIRQRLQVTSL</sequence>
<keyword evidence="2" id="KW-0949">S-adenosyl-L-methionine</keyword>
<feature type="domain" description="Pre-SET" evidence="4">
    <location>
        <begin position="201"/>
        <end position="268"/>
    </location>
</feature>
<dbReference type="EMBL" id="UYRR01038272">
    <property type="protein sequence ID" value="VDK73083.1"/>
    <property type="molecule type" value="Genomic_DNA"/>
</dbReference>
<keyword evidence="6" id="KW-1185">Reference proteome</keyword>
<dbReference type="PROSITE" id="PS50088">
    <property type="entry name" value="ANK_REPEAT"/>
    <property type="match status" value="1"/>
</dbReference>
<proteinExistence type="predicted"/>
<evidence type="ECO:0000259" key="4">
    <source>
        <dbReference type="PROSITE" id="PS50867"/>
    </source>
</evidence>
<dbReference type="Proteomes" id="UP000267096">
    <property type="component" value="Unassembled WGS sequence"/>
</dbReference>
<keyword evidence="1" id="KW-0489">Methyltransferase</keyword>
<evidence type="ECO:0000313" key="7">
    <source>
        <dbReference type="WBParaSite" id="ASIM_0002054001-mRNA-1"/>
    </source>
</evidence>
<dbReference type="InterPro" id="IPR036770">
    <property type="entry name" value="Ankyrin_rpt-contain_sf"/>
</dbReference>
<dbReference type="WBParaSite" id="ASIM_0002054001-mRNA-1">
    <property type="protein sequence ID" value="ASIM_0002054001-mRNA-1"/>
    <property type="gene ID" value="ASIM_0002054001"/>
</dbReference>
<dbReference type="PANTHER" id="PTHR46307:SF4">
    <property type="entry name" value="G9A, ISOFORM B"/>
    <property type="match status" value="1"/>
</dbReference>